<dbReference type="InterPro" id="IPR023347">
    <property type="entry name" value="Lysozyme_dom_sf"/>
</dbReference>
<keyword evidence="4 7" id="KW-0378">Hydrolase</keyword>
<evidence type="ECO:0000256" key="8">
    <source>
        <dbReference type="SAM" id="MobiDB-lite"/>
    </source>
</evidence>
<dbReference type="Gene3D" id="1.10.530.40">
    <property type="match status" value="1"/>
</dbReference>
<comment type="similarity">
    <text evidence="7">Belongs to the glycosyl hydrolase 24 family.</text>
</comment>
<feature type="transmembrane region" description="Helical" evidence="9">
    <location>
        <begin position="564"/>
        <end position="586"/>
    </location>
</feature>
<keyword evidence="2 7" id="KW-0929">Antimicrobial</keyword>
<evidence type="ECO:0000256" key="1">
    <source>
        <dbReference type="ARBA" id="ARBA00000632"/>
    </source>
</evidence>
<keyword evidence="3 7" id="KW-0081">Bacteriolytic enzyme</keyword>
<keyword evidence="11" id="KW-1185">Reference proteome</keyword>
<feature type="region of interest" description="Disordered" evidence="8">
    <location>
        <begin position="155"/>
        <end position="195"/>
    </location>
</feature>
<reference evidence="10 11" key="1">
    <citation type="submission" date="2021-01" db="EMBL/GenBank/DDBJ databases">
        <title>Brevundimonas vitis sp. nov., an bacterium isolated from grape (Vitis vinifera).</title>
        <authorList>
            <person name="Jiang L."/>
            <person name="Lee J."/>
        </authorList>
    </citation>
    <scope>NUCLEOTIDE SEQUENCE [LARGE SCALE GENOMIC DNA]</scope>
    <source>
        <strain evidence="10 11">GRTSA-9</strain>
    </source>
</reference>
<dbReference type="SUPFAM" id="SSF53955">
    <property type="entry name" value="Lysozyme-like"/>
    <property type="match status" value="1"/>
</dbReference>
<evidence type="ECO:0000256" key="3">
    <source>
        <dbReference type="ARBA" id="ARBA00022638"/>
    </source>
</evidence>
<feature type="transmembrane region" description="Helical" evidence="9">
    <location>
        <begin position="530"/>
        <end position="552"/>
    </location>
</feature>
<dbReference type="HAMAP" id="MF_04110">
    <property type="entry name" value="ENDOLYSIN_T4"/>
    <property type="match status" value="1"/>
</dbReference>
<dbReference type="PANTHER" id="PTHR38107:SF3">
    <property type="entry name" value="LYSOZYME RRRD-RELATED"/>
    <property type="match status" value="1"/>
</dbReference>
<keyword evidence="9" id="KW-0812">Transmembrane</keyword>
<dbReference type="InterPro" id="IPR023346">
    <property type="entry name" value="Lysozyme-like_dom_sf"/>
</dbReference>
<keyword evidence="5" id="KW-1035">Host cytoplasm</keyword>
<name>A0ABX7BMA7_9CAUL</name>
<keyword evidence="6 7" id="KW-0326">Glycosidase</keyword>
<protein>
    <recommendedName>
        <fullName evidence="7">Lysozyme</fullName>
        <ecNumber evidence="7">3.2.1.17</ecNumber>
    </recommendedName>
</protein>
<dbReference type="InterPro" id="IPR034690">
    <property type="entry name" value="Endolysin_T4_type"/>
</dbReference>
<dbReference type="PANTHER" id="PTHR38107">
    <property type="match status" value="1"/>
</dbReference>
<evidence type="ECO:0000256" key="4">
    <source>
        <dbReference type="ARBA" id="ARBA00022801"/>
    </source>
</evidence>
<dbReference type="RefSeq" id="WP_201102778.1">
    <property type="nucleotide sequence ID" value="NZ_CP067977.1"/>
</dbReference>
<feature type="compositionally biased region" description="Low complexity" evidence="8">
    <location>
        <begin position="253"/>
        <end position="265"/>
    </location>
</feature>
<evidence type="ECO:0000256" key="6">
    <source>
        <dbReference type="ARBA" id="ARBA00023295"/>
    </source>
</evidence>
<proteinExistence type="inferred from homology"/>
<dbReference type="Proteomes" id="UP000595448">
    <property type="component" value="Chromosome"/>
</dbReference>
<dbReference type="InterPro" id="IPR051018">
    <property type="entry name" value="Bacteriophage_GH24"/>
</dbReference>
<keyword evidence="9" id="KW-1133">Transmembrane helix</keyword>
<gene>
    <name evidence="10" type="ORF">JIP62_14105</name>
</gene>
<dbReference type="CDD" id="cd00737">
    <property type="entry name" value="lyz_endolysin_autolysin"/>
    <property type="match status" value="1"/>
</dbReference>
<evidence type="ECO:0000256" key="9">
    <source>
        <dbReference type="SAM" id="Phobius"/>
    </source>
</evidence>
<dbReference type="InterPro" id="IPR033907">
    <property type="entry name" value="Endolysin_autolysin"/>
</dbReference>
<feature type="region of interest" description="Disordered" evidence="8">
    <location>
        <begin position="211"/>
        <end position="301"/>
    </location>
</feature>
<organism evidence="10 11">
    <name type="scientific">Brevundimonas vitisensis</name>
    <dbReference type="NCBI Taxonomy" id="2800818"/>
    <lineage>
        <taxon>Bacteria</taxon>
        <taxon>Pseudomonadati</taxon>
        <taxon>Pseudomonadota</taxon>
        <taxon>Alphaproteobacteria</taxon>
        <taxon>Caulobacterales</taxon>
        <taxon>Caulobacteraceae</taxon>
        <taxon>Brevundimonas</taxon>
    </lineage>
</organism>
<comment type="catalytic activity">
    <reaction evidence="1 7">
        <text>Hydrolysis of (1-&gt;4)-beta-linkages between N-acetylmuramic acid and N-acetyl-D-glucosamine residues in a peptidoglycan and between N-acetyl-D-glucosamine residues in chitodextrins.</text>
        <dbReference type="EC" id="3.2.1.17"/>
    </reaction>
</comment>
<dbReference type="Pfam" id="PF00959">
    <property type="entry name" value="Phage_lysozyme"/>
    <property type="match status" value="1"/>
</dbReference>
<accession>A0ABX7BMA7</accession>
<evidence type="ECO:0000313" key="11">
    <source>
        <dbReference type="Proteomes" id="UP000595448"/>
    </source>
</evidence>
<sequence>MKVSREGVILIKSFEGFRPHAVRDEAGRWTIGYGHTVSAREGLSVSEADAELLLQYDLLPVVQSLNASLSAPVNQHQFDALASFAFSVGLERFQGSDVLARLNAGAAGEAADALIGWPDATPPQAAIRRRAAERALFVADPAMAVTLADLLAAPLPPPAPPEAEPDQPAAATGDAIAEPSPAETSVDTSAEPAPDARAAALATLLGEPVAPPSPDVIVPSFAAAPQPEPEPEPRSEPAVAEELAPETTASPFEVTEVVPEDTVVTSDAAAETHTPDAPTSAEDAQVAPPEAAPVAAPPHTPSFQFQRYTPYAAPMFGPLPNLSAVPVPAAATDPRQTEPLTSGEDAVAPVVSQDVAPEPETPEKAQIAPEAVPASEPTVEPQAEAVVAAPAPLVMVEAEAPPSAPEAMPAVSVEEAVQPIAVEPLAVEPLVVEPLVVEPLVVQPPEDRSNTFPVETPVFAPAPGPGFTLTPSFEDEPLQMQRPVWEPSQRAPAAAVDQDVLFEDEPALASVLRHEEPDAPRRFDWSETGAFLIMGGVGLASCAASAAAFRLAAEQPSPMGETTVIAWVLALIGIVCVGASSWNLYLRWTGPKGE</sequence>
<dbReference type="EC" id="3.2.1.17" evidence="7"/>
<evidence type="ECO:0000256" key="7">
    <source>
        <dbReference type="RuleBase" id="RU003788"/>
    </source>
</evidence>
<evidence type="ECO:0000313" key="10">
    <source>
        <dbReference type="EMBL" id="QQQ18407.1"/>
    </source>
</evidence>
<feature type="compositionally biased region" description="Low complexity" evidence="8">
    <location>
        <begin position="281"/>
        <end position="294"/>
    </location>
</feature>
<dbReference type="GO" id="GO:0016787">
    <property type="term" value="F:hydrolase activity"/>
    <property type="evidence" value="ECO:0007669"/>
    <property type="project" value="UniProtKB-KW"/>
</dbReference>
<evidence type="ECO:0000256" key="5">
    <source>
        <dbReference type="ARBA" id="ARBA00023200"/>
    </source>
</evidence>
<keyword evidence="9" id="KW-0472">Membrane</keyword>
<evidence type="ECO:0000256" key="2">
    <source>
        <dbReference type="ARBA" id="ARBA00022529"/>
    </source>
</evidence>
<dbReference type="InterPro" id="IPR002196">
    <property type="entry name" value="Glyco_hydro_24"/>
</dbReference>
<dbReference type="EMBL" id="CP067977">
    <property type="protein sequence ID" value="QQQ18407.1"/>
    <property type="molecule type" value="Genomic_DNA"/>
</dbReference>